<keyword evidence="4 7" id="KW-1133">Transmembrane helix</keyword>
<keyword evidence="7" id="KW-0288">FMN</keyword>
<feature type="domain" description="Ferric oxidoreductase" evidence="9">
    <location>
        <begin position="98"/>
        <end position="211"/>
    </location>
</feature>
<dbReference type="GO" id="GO:0005886">
    <property type="term" value="C:plasma membrane"/>
    <property type="evidence" value="ECO:0007669"/>
    <property type="project" value="UniProtKB-SubCell"/>
</dbReference>
<feature type="compositionally biased region" description="Low complexity" evidence="8">
    <location>
        <begin position="324"/>
        <end position="346"/>
    </location>
</feature>
<evidence type="ECO:0000256" key="8">
    <source>
        <dbReference type="SAM" id="MobiDB-lite"/>
    </source>
</evidence>
<keyword evidence="5 7" id="KW-0408">Iron</keyword>
<dbReference type="GO" id="GO:0016679">
    <property type="term" value="F:oxidoreductase activity, acting on diphenols and related substances as donors"/>
    <property type="evidence" value="ECO:0007669"/>
    <property type="project" value="TreeGrafter"/>
</dbReference>
<dbReference type="InterPro" id="IPR013130">
    <property type="entry name" value="Fe3_Rdtase_TM_dom"/>
</dbReference>
<dbReference type="InterPro" id="IPR022837">
    <property type="entry name" value="MsrQ-like"/>
</dbReference>
<keyword evidence="3 7" id="KW-0812">Transmembrane</keyword>
<feature type="transmembrane region" description="Helical" evidence="7">
    <location>
        <begin position="101"/>
        <end position="119"/>
    </location>
</feature>
<evidence type="ECO:0000259" key="9">
    <source>
        <dbReference type="Pfam" id="PF01794"/>
    </source>
</evidence>
<dbReference type="Proteomes" id="UP000249577">
    <property type="component" value="Unassembled WGS sequence"/>
</dbReference>
<keyword evidence="7" id="KW-1003">Cell membrane</keyword>
<dbReference type="GO" id="GO:0010181">
    <property type="term" value="F:FMN binding"/>
    <property type="evidence" value="ECO:0007669"/>
    <property type="project" value="UniProtKB-UniRule"/>
</dbReference>
<dbReference type="PANTHER" id="PTHR36964">
    <property type="entry name" value="PROTEIN-METHIONINE-SULFOXIDE REDUCTASE HEME-BINDING SUBUNIT MSRQ"/>
    <property type="match status" value="1"/>
</dbReference>
<feature type="transmembrane region" description="Helical" evidence="7">
    <location>
        <begin position="252"/>
        <end position="274"/>
    </location>
</feature>
<accession>A0A2W5KNJ7</accession>
<feature type="transmembrane region" description="Helical" evidence="7">
    <location>
        <begin position="294"/>
        <end position="317"/>
    </location>
</feature>
<evidence type="ECO:0000256" key="3">
    <source>
        <dbReference type="ARBA" id="ARBA00022692"/>
    </source>
</evidence>
<comment type="cofactor">
    <cofactor evidence="7">
        <name>FMN</name>
        <dbReference type="ChEBI" id="CHEBI:58210"/>
    </cofactor>
    <text evidence="7">Binds 1 FMN per subunit.</text>
</comment>
<gene>
    <name evidence="7" type="primary">msrQ</name>
    <name evidence="10" type="ORF">DI565_06485</name>
</gene>
<evidence type="ECO:0000256" key="6">
    <source>
        <dbReference type="ARBA" id="ARBA00023136"/>
    </source>
</evidence>
<feature type="transmembrane region" description="Helical" evidence="7">
    <location>
        <begin position="200"/>
        <end position="217"/>
    </location>
</feature>
<sequence>MWLLHDRTGRFSPLLALTLVGLCLPAAWLAVRAAHGDFSGAAPVGAPGLPPGFSDAPGVGRGGASTPFGPAAAPNFGAPDGGPSAANARPIYAAIHFTGDWAIRFLLLSLMITPFRRLLHWPRLVLTRRRIGLAALAYAVLHLCLYALDQEFALSRIASEIALRIYLAIGLAALLGLVALGATSWDGAVKRMGAERWNRLHRLAYWIAGLATLHFFMQSKLDVTEPTLMWGLFLWAMGWRRLQAQGDRATSLVWLTGLAVVAAVATALSEALWYGLATGVDPIRVLKANFTVVLGLRPCWQVLVFGLAAAAASLIGARRRGAPRPRAQAQKRAAVAPPALAPGESA</sequence>
<comment type="subcellular location">
    <subcellularLocation>
        <location evidence="7">Cell membrane</location>
        <topology evidence="7">Multi-pass membrane protein</topology>
    </subcellularLocation>
    <subcellularLocation>
        <location evidence="1">Membrane</location>
        <topology evidence="1">Multi-pass membrane protein</topology>
    </subcellularLocation>
</comment>
<comment type="cofactor">
    <cofactor evidence="7">
        <name>heme b</name>
        <dbReference type="ChEBI" id="CHEBI:60344"/>
    </cofactor>
    <text evidence="7">Binds 1 heme b (iron(II)-protoporphyrin IX) group per subunit.</text>
</comment>
<organism evidence="10 11">
    <name type="scientific">Ancylobacter novellus</name>
    <name type="common">Thiobacillus novellus</name>
    <dbReference type="NCBI Taxonomy" id="921"/>
    <lineage>
        <taxon>Bacteria</taxon>
        <taxon>Pseudomonadati</taxon>
        <taxon>Pseudomonadota</taxon>
        <taxon>Alphaproteobacteria</taxon>
        <taxon>Hyphomicrobiales</taxon>
        <taxon>Xanthobacteraceae</taxon>
        <taxon>Ancylobacter</taxon>
    </lineage>
</organism>
<dbReference type="EMBL" id="QFPN01000003">
    <property type="protein sequence ID" value="PZQ17028.1"/>
    <property type="molecule type" value="Genomic_DNA"/>
</dbReference>
<reference evidence="10 11" key="1">
    <citation type="submission" date="2017-08" db="EMBL/GenBank/DDBJ databases">
        <title>Infants hospitalized years apart are colonized by the same room-sourced microbial strains.</title>
        <authorList>
            <person name="Brooks B."/>
            <person name="Olm M.R."/>
            <person name="Firek B.A."/>
            <person name="Baker R."/>
            <person name="Thomas B.C."/>
            <person name="Morowitz M.J."/>
            <person name="Banfield J.F."/>
        </authorList>
    </citation>
    <scope>NUCLEOTIDE SEQUENCE [LARGE SCALE GENOMIC DNA]</scope>
    <source>
        <strain evidence="10">S2_005_003_R2_43</strain>
    </source>
</reference>
<protein>
    <recommendedName>
        <fullName evidence="7">Protein-methionine-sulfoxide reductase heme-binding subunit MsrQ</fullName>
    </recommendedName>
    <alternativeName>
        <fullName evidence="7">Flavocytochrome MsrQ</fullName>
    </alternativeName>
</protein>
<dbReference type="PANTHER" id="PTHR36964:SF1">
    <property type="entry name" value="PROTEIN-METHIONINE-SULFOXIDE REDUCTASE HEME-BINDING SUBUNIT MSRQ"/>
    <property type="match status" value="1"/>
</dbReference>
<comment type="subunit">
    <text evidence="7">Heterodimer of a catalytic subunit (MsrP) and a heme-binding subunit (MsrQ).</text>
</comment>
<proteinExistence type="inferred from homology"/>
<comment type="similarity">
    <text evidence="7">Belongs to the MsrQ family.</text>
</comment>
<evidence type="ECO:0000256" key="1">
    <source>
        <dbReference type="ARBA" id="ARBA00004141"/>
    </source>
</evidence>
<evidence type="ECO:0000256" key="7">
    <source>
        <dbReference type="HAMAP-Rule" id="MF_01207"/>
    </source>
</evidence>
<keyword evidence="6 7" id="KW-0472">Membrane</keyword>
<feature type="transmembrane region" description="Helical" evidence="7">
    <location>
        <begin position="131"/>
        <end position="149"/>
    </location>
</feature>
<dbReference type="GO" id="GO:0020037">
    <property type="term" value="F:heme binding"/>
    <property type="evidence" value="ECO:0007669"/>
    <property type="project" value="UniProtKB-UniRule"/>
</dbReference>
<dbReference type="GO" id="GO:0046872">
    <property type="term" value="F:metal ion binding"/>
    <property type="evidence" value="ECO:0007669"/>
    <property type="project" value="UniProtKB-KW"/>
</dbReference>
<keyword evidence="7" id="KW-0349">Heme</keyword>
<feature type="region of interest" description="Disordered" evidence="8">
    <location>
        <begin position="322"/>
        <end position="346"/>
    </location>
</feature>
<dbReference type="GO" id="GO:0030091">
    <property type="term" value="P:protein repair"/>
    <property type="evidence" value="ECO:0007669"/>
    <property type="project" value="UniProtKB-UniRule"/>
</dbReference>
<comment type="caution">
    <text evidence="10">The sequence shown here is derived from an EMBL/GenBank/DDBJ whole genome shotgun (WGS) entry which is preliminary data.</text>
</comment>
<comment type="caution">
    <text evidence="7">Lacks conserved residue(s) required for the propagation of feature annotation.</text>
</comment>
<dbReference type="AlphaFoldDB" id="A0A2W5KNJ7"/>
<evidence type="ECO:0000313" key="10">
    <source>
        <dbReference type="EMBL" id="PZQ17028.1"/>
    </source>
</evidence>
<evidence type="ECO:0000256" key="2">
    <source>
        <dbReference type="ARBA" id="ARBA00022448"/>
    </source>
</evidence>
<keyword evidence="7" id="KW-0479">Metal-binding</keyword>
<keyword evidence="2 7" id="KW-0813">Transport</keyword>
<keyword evidence="7" id="KW-0285">Flavoprotein</keyword>
<evidence type="ECO:0000256" key="4">
    <source>
        <dbReference type="ARBA" id="ARBA00022989"/>
    </source>
</evidence>
<keyword evidence="7" id="KW-0249">Electron transport</keyword>
<evidence type="ECO:0000256" key="5">
    <source>
        <dbReference type="ARBA" id="ARBA00023004"/>
    </source>
</evidence>
<dbReference type="GO" id="GO:0009055">
    <property type="term" value="F:electron transfer activity"/>
    <property type="evidence" value="ECO:0007669"/>
    <property type="project" value="UniProtKB-UniRule"/>
</dbReference>
<dbReference type="Pfam" id="PF01794">
    <property type="entry name" value="Ferric_reduct"/>
    <property type="match status" value="1"/>
</dbReference>
<feature type="transmembrane region" description="Helical" evidence="7">
    <location>
        <begin position="223"/>
        <end position="240"/>
    </location>
</feature>
<feature type="transmembrane region" description="Helical" evidence="7">
    <location>
        <begin position="161"/>
        <end position="180"/>
    </location>
</feature>
<name>A0A2W5KNJ7_ANCNO</name>
<comment type="function">
    <text evidence="7">Part of the MsrPQ system that repairs oxidized periplasmic proteins containing methionine sulfoxide residues (Met-O), using respiratory chain electrons. Thus protects these proteins from oxidative-stress damage caused by reactive species of oxygen and chlorine generated by the host defense mechanisms. MsrPQ is essential for the maintenance of envelope integrity under bleach stress, rescuing a wide series of structurally unrelated periplasmic proteins from methionine oxidation. MsrQ provides electrons for reduction to the reductase catalytic subunit MsrP, using the quinone pool of the respiratory chain.</text>
</comment>
<evidence type="ECO:0000313" key="11">
    <source>
        <dbReference type="Proteomes" id="UP000249577"/>
    </source>
</evidence>
<dbReference type="HAMAP" id="MF_01207">
    <property type="entry name" value="MsrQ"/>
    <property type="match status" value="1"/>
</dbReference>